<protein>
    <submittedName>
        <fullName evidence="1">Uncharacterized protein</fullName>
    </submittedName>
</protein>
<evidence type="ECO:0000313" key="2">
    <source>
        <dbReference type="Proteomes" id="UP000234653"/>
    </source>
</evidence>
<keyword evidence="2" id="KW-1185">Reference proteome</keyword>
<reference evidence="1 2" key="1">
    <citation type="submission" date="2016-12" db="EMBL/GenBank/DDBJ databases">
        <title>The whole genome sequencing and assembly of Lactobacillus alimentarius DSM 20249T strain.</title>
        <authorList>
            <person name="Lee Y.-J."/>
            <person name="Yi H."/>
            <person name="Bahn Y.-S."/>
            <person name="Kim J.F."/>
            <person name="Lee D.-W."/>
        </authorList>
    </citation>
    <scope>NUCLEOTIDE SEQUENCE [LARGE SCALE GENOMIC DNA]</scope>
    <source>
        <strain evidence="1 2">DSM 20249</strain>
    </source>
</reference>
<name>A0A2K9HP63_9LACO</name>
<dbReference type="Proteomes" id="UP000234653">
    <property type="component" value="Chromosome"/>
</dbReference>
<proteinExistence type="predicted"/>
<gene>
    <name evidence="1" type="ORF">LA20249_02150</name>
</gene>
<dbReference type="STRING" id="1423720.FC67_GL001705"/>
<organism evidence="1 2">
    <name type="scientific">Companilactobacillus alimentarius DSM 20249</name>
    <dbReference type="NCBI Taxonomy" id="1423720"/>
    <lineage>
        <taxon>Bacteria</taxon>
        <taxon>Bacillati</taxon>
        <taxon>Bacillota</taxon>
        <taxon>Bacilli</taxon>
        <taxon>Lactobacillales</taxon>
        <taxon>Lactobacillaceae</taxon>
        <taxon>Companilactobacillus</taxon>
    </lineage>
</organism>
<dbReference type="KEGG" id="lali:LA20249_02150"/>
<accession>A0A2K9HP63</accession>
<evidence type="ECO:0000313" key="1">
    <source>
        <dbReference type="EMBL" id="AUI71072.1"/>
    </source>
</evidence>
<sequence length="110" mass="12586">MNNEIKFIISELEVIYGFYQDKFSLERIKKYILSMPDGSKIVKVEEGTVPMYEHNLTLPIGQFSDDTDSVSLLLVTHTMVQNRDEAVIASDTKRVVDLVSRLLHLISPKE</sequence>
<dbReference type="AlphaFoldDB" id="A0A2K9HP63"/>
<dbReference type="RefSeq" id="WP_057739384.1">
    <property type="nucleotide sequence ID" value="NZ_AZDQ01000043.1"/>
</dbReference>
<dbReference type="EMBL" id="CP018867">
    <property type="protein sequence ID" value="AUI71072.1"/>
    <property type="molecule type" value="Genomic_DNA"/>
</dbReference>
<dbReference type="OrthoDB" id="2295872at2"/>